<evidence type="ECO:0000313" key="3">
    <source>
        <dbReference type="Proteomes" id="UP000182660"/>
    </source>
</evidence>
<comment type="caution">
    <text evidence="2">The sequence shown here is derived from an EMBL/GenBank/DDBJ whole genome shotgun (WGS) entry which is preliminary data.</text>
</comment>
<feature type="compositionally biased region" description="Polar residues" evidence="1">
    <location>
        <begin position="1"/>
        <end position="20"/>
    </location>
</feature>
<feature type="region of interest" description="Disordered" evidence="1">
    <location>
        <begin position="1"/>
        <end position="22"/>
    </location>
</feature>
<sequence length="45" mass="4930">MENNLSLHLDQTPNSNQNNATREKILTGDRATGSLHLGHFVGSLQ</sequence>
<dbReference type="GO" id="GO:0016874">
    <property type="term" value="F:ligase activity"/>
    <property type="evidence" value="ECO:0007669"/>
    <property type="project" value="UniProtKB-KW"/>
</dbReference>
<evidence type="ECO:0000256" key="1">
    <source>
        <dbReference type="SAM" id="MobiDB-lite"/>
    </source>
</evidence>
<accession>A0ABY1HDH2</accession>
<name>A0ABY1HDH2_9GAMM</name>
<evidence type="ECO:0000313" key="2">
    <source>
        <dbReference type="EMBL" id="SGY86095.1"/>
    </source>
</evidence>
<proteinExistence type="predicted"/>
<gene>
    <name evidence="2" type="ORF">MT2528_0970</name>
</gene>
<keyword evidence="3" id="KW-1185">Reference proteome</keyword>
<dbReference type="EMBL" id="FPLJ01000030">
    <property type="protein sequence ID" value="SGY86095.1"/>
    <property type="molecule type" value="Genomic_DNA"/>
</dbReference>
<keyword evidence="2" id="KW-0436">Ligase</keyword>
<organism evidence="2 3">
    <name type="scientific">Moritella viscosa</name>
    <dbReference type="NCBI Taxonomy" id="80854"/>
    <lineage>
        <taxon>Bacteria</taxon>
        <taxon>Pseudomonadati</taxon>
        <taxon>Pseudomonadota</taxon>
        <taxon>Gammaproteobacteria</taxon>
        <taxon>Alteromonadales</taxon>
        <taxon>Moritellaceae</taxon>
        <taxon>Moritella</taxon>
    </lineage>
</organism>
<dbReference type="Proteomes" id="UP000182660">
    <property type="component" value="Unassembled WGS sequence"/>
</dbReference>
<reference evidence="2 3" key="1">
    <citation type="submission" date="2016-11" db="EMBL/GenBank/DDBJ databases">
        <authorList>
            <person name="Klemetsen T."/>
        </authorList>
    </citation>
    <scope>NUCLEOTIDE SEQUENCE [LARGE SCALE GENOMIC DNA]</scope>
    <source>
        <strain evidence="2">MT 2528</strain>
    </source>
</reference>
<protein>
    <submittedName>
        <fullName evidence="2">Tryptophan--tRNA ligase</fullName>
    </submittedName>
</protein>